<dbReference type="InterPro" id="IPR000160">
    <property type="entry name" value="GGDEF_dom"/>
</dbReference>
<dbReference type="STRING" id="1121869.SAMN03084138_00412"/>
<dbReference type="NCBIfam" id="TIGR00254">
    <property type="entry name" value="GGDEF"/>
    <property type="match status" value="1"/>
</dbReference>
<dbReference type="PANTHER" id="PTHR45138:SF9">
    <property type="entry name" value="DIGUANYLATE CYCLASE DGCM-RELATED"/>
    <property type="match status" value="1"/>
</dbReference>
<dbReference type="InterPro" id="IPR043128">
    <property type="entry name" value="Rev_trsase/Diguanyl_cyclase"/>
</dbReference>
<evidence type="ECO:0000256" key="4">
    <source>
        <dbReference type="SAM" id="Phobius"/>
    </source>
</evidence>
<dbReference type="SMART" id="SM00267">
    <property type="entry name" value="GGDEF"/>
    <property type="match status" value="1"/>
</dbReference>
<accession>A0A1I5JY24</accession>
<evidence type="ECO:0000256" key="1">
    <source>
        <dbReference type="ARBA" id="ARBA00001946"/>
    </source>
</evidence>
<dbReference type="AlphaFoldDB" id="A0A1I5JY24"/>
<reference evidence="6 7" key="1">
    <citation type="submission" date="2016-10" db="EMBL/GenBank/DDBJ databases">
        <authorList>
            <person name="de Groot N.N."/>
        </authorList>
    </citation>
    <scope>NUCLEOTIDE SEQUENCE [LARGE SCALE GENOMIC DNA]</scope>
    <source>
        <strain evidence="6 7">DSM 15893</strain>
    </source>
</reference>
<dbReference type="GO" id="GO:0043709">
    <property type="term" value="P:cell adhesion involved in single-species biofilm formation"/>
    <property type="evidence" value="ECO:0007669"/>
    <property type="project" value="TreeGrafter"/>
</dbReference>
<sequence length="390" mass="44225">MELSYKRLSFVWFELWSAKQHATSFNTTRATYLSPRISALCYVWAFLTLAWIPVDVYLLGIQSHSLVTLRVILAFTVFIIGQKASKHGTLPAGRFAIAAFVVSVNCFYLFANSTLDYQHSVTSTTYFYTLLPFVHIVLLAIFPLTIRESLSFMAFTAAVQLHVDASSGALFKLEEMAIYWLQTVVGLMVIWAQTSKVHMMLRLYRHATLDPLTGVYNKRMLLTLAKRDFENTRFKSRPYSVLIMDLDRFKRVNDRYGHFAGDVVLKAFSDSVQQTLRKSDIFGRFGGEEFILFLPHCSTTNAKYVANRIMQNIQDLDIAVEGLASPINITTSIGIATSESFEDDFSTLLEKADAALYCAKDKGRNCALVFDAKAKESKDNCRRPWIEFAS</sequence>
<protein>
    <recommendedName>
        <fullName evidence="2">diguanylate cyclase</fullName>
        <ecNumber evidence="2">2.7.7.65</ecNumber>
    </recommendedName>
</protein>
<feature type="domain" description="GGDEF" evidence="5">
    <location>
        <begin position="237"/>
        <end position="372"/>
    </location>
</feature>
<evidence type="ECO:0000259" key="5">
    <source>
        <dbReference type="PROSITE" id="PS50887"/>
    </source>
</evidence>
<dbReference type="GeneID" id="35872953"/>
<organism evidence="6 7">
    <name type="scientific">Enterovibrio norvegicus DSM 15893</name>
    <dbReference type="NCBI Taxonomy" id="1121869"/>
    <lineage>
        <taxon>Bacteria</taxon>
        <taxon>Pseudomonadati</taxon>
        <taxon>Pseudomonadota</taxon>
        <taxon>Gammaproteobacteria</taxon>
        <taxon>Vibrionales</taxon>
        <taxon>Vibrionaceae</taxon>
        <taxon>Enterovibrio</taxon>
    </lineage>
</organism>
<feature type="transmembrane region" description="Helical" evidence="4">
    <location>
        <begin position="37"/>
        <end position="54"/>
    </location>
</feature>
<name>A0A1I5JY24_9GAMM</name>
<feature type="transmembrane region" description="Helical" evidence="4">
    <location>
        <begin position="177"/>
        <end position="194"/>
    </location>
</feature>
<proteinExistence type="predicted"/>
<evidence type="ECO:0000313" key="7">
    <source>
        <dbReference type="Proteomes" id="UP000182692"/>
    </source>
</evidence>
<dbReference type="Gene3D" id="3.30.70.270">
    <property type="match status" value="1"/>
</dbReference>
<dbReference type="GO" id="GO:0005886">
    <property type="term" value="C:plasma membrane"/>
    <property type="evidence" value="ECO:0007669"/>
    <property type="project" value="TreeGrafter"/>
</dbReference>
<dbReference type="GO" id="GO:1902201">
    <property type="term" value="P:negative regulation of bacterial-type flagellum-dependent cell motility"/>
    <property type="evidence" value="ECO:0007669"/>
    <property type="project" value="TreeGrafter"/>
</dbReference>
<dbReference type="SUPFAM" id="SSF55073">
    <property type="entry name" value="Nucleotide cyclase"/>
    <property type="match status" value="1"/>
</dbReference>
<keyword evidence="4" id="KW-0812">Transmembrane</keyword>
<feature type="transmembrane region" description="Helical" evidence="4">
    <location>
        <begin position="92"/>
        <end position="111"/>
    </location>
</feature>
<keyword evidence="4" id="KW-0472">Membrane</keyword>
<dbReference type="PANTHER" id="PTHR45138">
    <property type="entry name" value="REGULATORY COMPONENTS OF SENSORY TRANSDUCTION SYSTEM"/>
    <property type="match status" value="1"/>
</dbReference>
<dbReference type="Pfam" id="PF00990">
    <property type="entry name" value="GGDEF"/>
    <property type="match status" value="1"/>
</dbReference>
<feature type="transmembrane region" description="Helical" evidence="4">
    <location>
        <begin position="60"/>
        <end position="80"/>
    </location>
</feature>
<evidence type="ECO:0000256" key="3">
    <source>
        <dbReference type="ARBA" id="ARBA00034247"/>
    </source>
</evidence>
<dbReference type="CDD" id="cd01949">
    <property type="entry name" value="GGDEF"/>
    <property type="match status" value="1"/>
</dbReference>
<dbReference type="Proteomes" id="UP000182692">
    <property type="component" value="Unassembled WGS sequence"/>
</dbReference>
<dbReference type="PROSITE" id="PS50887">
    <property type="entry name" value="GGDEF"/>
    <property type="match status" value="1"/>
</dbReference>
<keyword evidence="4" id="KW-1133">Transmembrane helix</keyword>
<dbReference type="RefSeq" id="WP_074925080.1">
    <property type="nucleotide sequence ID" value="NZ_FOWR01000002.1"/>
</dbReference>
<comment type="catalytic activity">
    <reaction evidence="3">
        <text>2 GTP = 3',3'-c-di-GMP + 2 diphosphate</text>
        <dbReference type="Rhea" id="RHEA:24898"/>
        <dbReference type="ChEBI" id="CHEBI:33019"/>
        <dbReference type="ChEBI" id="CHEBI:37565"/>
        <dbReference type="ChEBI" id="CHEBI:58805"/>
        <dbReference type="EC" id="2.7.7.65"/>
    </reaction>
</comment>
<dbReference type="EMBL" id="FOWR01000002">
    <property type="protein sequence ID" value="SFO77687.1"/>
    <property type="molecule type" value="Genomic_DNA"/>
</dbReference>
<gene>
    <name evidence="6" type="ORF">SAMN03084138_00412</name>
</gene>
<evidence type="ECO:0000256" key="2">
    <source>
        <dbReference type="ARBA" id="ARBA00012528"/>
    </source>
</evidence>
<dbReference type="OrthoDB" id="5296913at2"/>
<dbReference type="GO" id="GO:0052621">
    <property type="term" value="F:diguanylate cyclase activity"/>
    <property type="evidence" value="ECO:0007669"/>
    <property type="project" value="UniProtKB-EC"/>
</dbReference>
<comment type="cofactor">
    <cofactor evidence="1">
        <name>Mg(2+)</name>
        <dbReference type="ChEBI" id="CHEBI:18420"/>
    </cofactor>
</comment>
<dbReference type="FunFam" id="3.30.70.270:FF:000001">
    <property type="entry name" value="Diguanylate cyclase domain protein"/>
    <property type="match status" value="1"/>
</dbReference>
<evidence type="ECO:0000313" key="6">
    <source>
        <dbReference type="EMBL" id="SFO77687.1"/>
    </source>
</evidence>
<dbReference type="InterPro" id="IPR050469">
    <property type="entry name" value="Diguanylate_Cyclase"/>
</dbReference>
<feature type="transmembrane region" description="Helical" evidence="4">
    <location>
        <begin position="126"/>
        <end position="145"/>
    </location>
</feature>
<dbReference type="EC" id="2.7.7.65" evidence="2"/>
<dbReference type="InterPro" id="IPR029787">
    <property type="entry name" value="Nucleotide_cyclase"/>
</dbReference>